<organism evidence="1 2">
    <name type="scientific">Marivibrio halodurans</name>
    <dbReference type="NCBI Taxonomy" id="2039722"/>
    <lineage>
        <taxon>Bacteria</taxon>
        <taxon>Pseudomonadati</taxon>
        <taxon>Pseudomonadota</taxon>
        <taxon>Alphaproteobacteria</taxon>
        <taxon>Rhodospirillales</taxon>
        <taxon>Rhodospirillaceae</taxon>
        <taxon>Marivibrio</taxon>
    </lineage>
</organism>
<comment type="caution">
    <text evidence="1">The sequence shown here is derived from an EMBL/GenBank/DDBJ whole genome shotgun (WGS) entry which is preliminary data.</text>
</comment>
<dbReference type="PANTHER" id="PTHR30528:SF0">
    <property type="entry name" value="CYTOPLASMIC PROTEIN"/>
    <property type="match status" value="1"/>
</dbReference>
<evidence type="ECO:0000313" key="2">
    <source>
        <dbReference type="Proteomes" id="UP000672602"/>
    </source>
</evidence>
<name>A0A8J7UZP5_9PROT</name>
<protein>
    <submittedName>
        <fullName evidence="1">YcaQ family DNA glycosylase</fullName>
    </submittedName>
</protein>
<dbReference type="Proteomes" id="UP000672602">
    <property type="component" value="Unassembled WGS sequence"/>
</dbReference>
<dbReference type="InterPro" id="IPR009351">
    <property type="entry name" value="AlkZ-like"/>
</dbReference>
<proteinExistence type="predicted"/>
<reference evidence="1" key="1">
    <citation type="submission" date="2021-04" db="EMBL/GenBank/DDBJ databases">
        <authorList>
            <person name="Zhang D.-C."/>
        </authorList>
    </citation>
    <scope>NUCLEOTIDE SEQUENCE</scope>
    <source>
        <strain evidence="1">CGMCC 1.15697</strain>
    </source>
</reference>
<accession>A0A8J7UZP5</accession>
<keyword evidence="2" id="KW-1185">Reference proteome</keyword>
<dbReference type="AlphaFoldDB" id="A0A8J7UZP5"/>
<dbReference type="Pfam" id="PF06224">
    <property type="entry name" value="AlkZ-like"/>
    <property type="match status" value="1"/>
</dbReference>
<dbReference type="EMBL" id="JAGMWN010000001">
    <property type="protein sequence ID" value="MBP5855886.1"/>
    <property type="molecule type" value="Genomic_DNA"/>
</dbReference>
<sequence>MAKRLAGETLTPLQARRVALAHLGLHRRRPDGPVSAAQVRKTARALGVLQVDSVNVLERAHFLPLFSRLGAYDHALLEKEAYGGRRRSLFEYWGHECSLLPVELQPCFRWRMEDAARGIGIYGRLARFARENPKAIQRVRDEIADRGPVAASELTGTTNGPTDPWWGWSEAKEAAEFLFWGGEITTATRRTAGFTRIYDLTERVLPRAVVETPTPSREEAQRTLLRRAAGALGIATEPDLRDFYRLPSAESRARVAELVEEGALIPARVKGWKDPAYLVPDAGKRRLEGCTLLVPFDPVCWFRPRAERLFDFHYRLEIYTPAHKRAFGYYVLPIALDDRLAGRLDLKADREGRRLLVQGAFAEAGEPTGPLAERLAPALREMAGWLGLDDVSVAPNGDLARPLTAAL</sequence>
<evidence type="ECO:0000313" key="1">
    <source>
        <dbReference type="EMBL" id="MBP5855886.1"/>
    </source>
</evidence>
<gene>
    <name evidence="1" type="ORF">KAJ83_02620</name>
</gene>
<dbReference type="PANTHER" id="PTHR30528">
    <property type="entry name" value="CYTOPLASMIC PROTEIN"/>
    <property type="match status" value="1"/>
</dbReference>
<dbReference type="RefSeq" id="WP_210680451.1">
    <property type="nucleotide sequence ID" value="NZ_JAGMWN010000001.1"/>
</dbReference>